<dbReference type="InterPro" id="IPR003615">
    <property type="entry name" value="HNH_nuc"/>
</dbReference>
<dbReference type="Proteomes" id="UP000325645">
    <property type="component" value="Unassembled WGS sequence"/>
</dbReference>
<evidence type="ECO:0000313" key="3">
    <source>
        <dbReference type="Proteomes" id="UP000325645"/>
    </source>
</evidence>
<reference evidence="2 3" key="1">
    <citation type="submission" date="2019-09" db="EMBL/GenBank/DDBJ databases">
        <authorList>
            <person name="Chandra G."/>
            <person name="Truman W A."/>
        </authorList>
    </citation>
    <scope>NUCLEOTIDE SEQUENCE [LARGE SCALE GENOMIC DNA]</scope>
    <source>
        <strain evidence="2">PS943</strain>
    </source>
</reference>
<evidence type="ECO:0000313" key="2">
    <source>
        <dbReference type="EMBL" id="VVQ29728.1"/>
    </source>
</evidence>
<sequence>MANISFHDLLKAPVGSIISKKDLYTLIQYSKVPGSEYWNGESLIINNTPQQGINWVGSLPALDGVLVKVRSGSYSHDGWVNSERELYRYSFKARKGVVSLKEKANLALLNQPEFGYPVVLYSEQKSNWVFEGVFSLVDCADEYVILGRQAESHVLAGKVGQGFMEGGKKYVTHLLSERSSQIVKLLKSSGSWVCEICNDDFKTKYGFEYIEAHHKVPVSTKATKSVVVLEDLALLCSNCHSAVHAHMRAGIEDYLDIKEVVVRRLGANV</sequence>
<dbReference type="InterPro" id="IPR002711">
    <property type="entry name" value="HNH"/>
</dbReference>
<name>A0A5E7W3S9_PSEFL</name>
<dbReference type="Pfam" id="PF01844">
    <property type="entry name" value="HNH"/>
    <property type="match status" value="1"/>
</dbReference>
<organism evidence="2 3">
    <name type="scientific">Pseudomonas fluorescens</name>
    <dbReference type="NCBI Taxonomy" id="294"/>
    <lineage>
        <taxon>Bacteria</taxon>
        <taxon>Pseudomonadati</taxon>
        <taxon>Pseudomonadota</taxon>
        <taxon>Gammaproteobacteria</taxon>
        <taxon>Pseudomonadales</taxon>
        <taxon>Pseudomonadaceae</taxon>
        <taxon>Pseudomonas</taxon>
    </lineage>
</organism>
<dbReference type="GO" id="GO:0008270">
    <property type="term" value="F:zinc ion binding"/>
    <property type="evidence" value="ECO:0007669"/>
    <property type="project" value="InterPro"/>
</dbReference>
<dbReference type="SMART" id="SM00507">
    <property type="entry name" value="HNHc"/>
    <property type="match status" value="1"/>
</dbReference>
<dbReference type="GO" id="GO:0004519">
    <property type="term" value="F:endonuclease activity"/>
    <property type="evidence" value="ECO:0007669"/>
    <property type="project" value="InterPro"/>
</dbReference>
<feature type="domain" description="HNH nuclease" evidence="1">
    <location>
        <begin position="181"/>
        <end position="241"/>
    </location>
</feature>
<dbReference type="AlphaFoldDB" id="A0A5E7W3S9"/>
<dbReference type="RefSeq" id="WP_150655815.1">
    <property type="nucleotide sequence ID" value="NZ_CABVJH010000002.1"/>
</dbReference>
<dbReference type="Gene3D" id="1.10.30.50">
    <property type="match status" value="1"/>
</dbReference>
<evidence type="ECO:0000259" key="1">
    <source>
        <dbReference type="SMART" id="SM00507"/>
    </source>
</evidence>
<gene>
    <name evidence="2" type="ORF">PS943_01460</name>
</gene>
<protein>
    <recommendedName>
        <fullName evidence="1">HNH nuclease domain-containing protein</fullName>
    </recommendedName>
</protein>
<dbReference type="GO" id="GO:0003676">
    <property type="term" value="F:nucleic acid binding"/>
    <property type="evidence" value="ECO:0007669"/>
    <property type="project" value="InterPro"/>
</dbReference>
<proteinExistence type="predicted"/>
<accession>A0A5E7W3S9</accession>
<dbReference type="CDD" id="cd00085">
    <property type="entry name" value="HNHc"/>
    <property type="match status" value="1"/>
</dbReference>
<dbReference type="EMBL" id="CABVJH010000002">
    <property type="protein sequence ID" value="VVQ29728.1"/>
    <property type="molecule type" value="Genomic_DNA"/>
</dbReference>